<dbReference type="AlphaFoldDB" id="A0A1U9VI12"/>
<gene>
    <name evidence="2" type="ORF">B0B51_10195</name>
</gene>
<evidence type="ECO:0000259" key="1">
    <source>
        <dbReference type="Pfam" id="PF09361"/>
    </source>
</evidence>
<dbReference type="InterPro" id="IPR010127">
    <property type="entry name" value="Phasin_subfam-1"/>
</dbReference>
<protein>
    <submittedName>
        <fullName evidence="2">Granule-associated protein</fullName>
    </submittedName>
</protein>
<dbReference type="GeneID" id="97322719"/>
<organism evidence="2 3">
    <name type="scientific">blood disease bacterium A2-HR MARDI</name>
    <dbReference type="NCBI Taxonomy" id="1944648"/>
    <lineage>
        <taxon>Bacteria</taxon>
        <taxon>Pseudomonadati</taxon>
        <taxon>Pseudomonadota</taxon>
        <taxon>Betaproteobacteria</taxon>
        <taxon>Burkholderiales</taxon>
        <taxon>Burkholderiaceae</taxon>
        <taxon>Ralstonia</taxon>
        <taxon>Ralstonia solanacearum species complex</taxon>
    </lineage>
</organism>
<dbReference type="RefSeq" id="WP_013213955.1">
    <property type="nucleotide sequence ID" value="NZ_CP019911.1"/>
</dbReference>
<dbReference type="Pfam" id="PF09361">
    <property type="entry name" value="Phasin_2"/>
    <property type="match status" value="1"/>
</dbReference>
<dbReference type="NCBIfam" id="TIGR01841">
    <property type="entry name" value="phasin"/>
    <property type="match status" value="1"/>
</dbReference>
<sequence>MLKSEHVAATHKTGLEALAELTSAALNSVEKLSELQFQTVRASLEDTAEQGMRAFDARSLHELTALQSEASQPAEKLVAYGRHLYQIAAGTHAEWRKVAQTRANEQCRIALAWVDDYAKQAVPGSEPAVSFMRSTITAAQRACDAWQDASTHAIHLMDNALQTSGKTTKKTSA</sequence>
<evidence type="ECO:0000313" key="2">
    <source>
        <dbReference type="EMBL" id="AQW30309.1"/>
    </source>
</evidence>
<name>A0A1U9VI12_9RALS</name>
<dbReference type="EMBL" id="CP019911">
    <property type="protein sequence ID" value="AQW30309.1"/>
    <property type="molecule type" value="Genomic_DNA"/>
</dbReference>
<evidence type="ECO:0000313" key="3">
    <source>
        <dbReference type="Proteomes" id="UP000189628"/>
    </source>
</evidence>
<dbReference type="InterPro" id="IPR018968">
    <property type="entry name" value="Phasin"/>
</dbReference>
<dbReference type="Proteomes" id="UP000189628">
    <property type="component" value="Chromosome"/>
</dbReference>
<feature type="domain" description="Phasin" evidence="1">
    <location>
        <begin position="5"/>
        <end position="102"/>
    </location>
</feature>
<accession>A0A1U9VI12</accession>
<reference evidence="2 3" key="1">
    <citation type="submission" date="2017-02" db="EMBL/GenBank/DDBJ databases">
        <title>Blood Disease Bacterium A2-HR MARDI.</title>
        <authorList>
            <person name="Badrun R."/>
            <person name="Abu Bakar N."/>
            <person name="Laboh R."/>
        </authorList>
    </citation>
    <scope>NUCLEOTIDE SEQUENCE [LARGE SCALE GENOMIC DNA]</scope>
    <source>
        <strain evidence="2 3">A2-HR MARDI</strain>
    </source>
</reference>
<proteinExistence type="predicted"/>